<dbReference type="EMBL" id="DTMF01000128">
    <property type="protein sequence ID" value="HGF33686.1"/>
    <property type="molecule type" value="Genomic_DNA"/>
</dbReference>
<dbReference type="SMART" id="SM00530">
    <property type="entry name" value="HTH_XRE"/>
    <property type="match status" value="1"/>
</dbReference>
<dbReference type="PROSITE" id="PS50943">
    <property type="entry name" value="HTH_CROC1"/>
    <property type="match status" value="1"/>
</dbReference>
<dbReference type="AlphaFoldDB" id="A0A7C3Z0I9"/>
<dbReference type="GO" id="GO:0003677">
    <property type="term" value="F:DNA binding"/>
    <property type="evidence" value="ECO:0007669"/>
    <property type="project" value="InterPro"/>
</dbReference>
<dbReference type="InterPro" id="IPR001387">
    <property type="entry name" value="Cro/C1-type_HTH"/>
</dbReference>
<dbReference type="Gene3D" id="1.10.260.40">
    <property type="entry name" value="lambda repressor-like DNA-binding domains"/>
    <property type="match status" value="1"/>
</dbReference>
<dbReference type="CDD" id="cd00093">
    <property type="entry name" value="HTH_XRE"/>
    <property type="match status" value="1"/>
</dbReference>
<proteinExistence type="predicted"/>
<dbReference type="Pfam" id="PF13560">
    <property type="entry name" value="HTH_31"/>
    <property type="match status" value="1"/>
</dbReference>
<dbReference type="SUPFAM" id="SSF47413">
    <property type="entry name" value="lambda repressor-like DNA-binding domains"/>
    <property type="match status" value="1"/>
</dbReference>
<accession>A0A7C3Z0I9</accession>
<feature type="domain" description="HTH cro/C1-type" evidence="1">
    <location>
        <begin position="21"/>
        <end position="78"/>
    </location>
</feature>
<comment type="caution">
    <text evidence="2">The sequence shown here is derived from an EMBL/GenBank/DDBJ whole genome shotgun (WGS) entry which is preliminary data.</text>
</comment>
<evidence type="ECO:0000259" key="1">
    <source>
        <dbReference type="PROSITE" id="PS50943"/>
    </source>
</evidence>
<dbReference type="InterPro" id="IPR010982">
    <property type="entry name" value="Lambda_DNA-bd_dom_sf"/>
</dbReference>
<name>A0A7C3Z0I9_9BACT</name>
<gene>
    <name evidence="2" type="ORF">ENW96_04750</name>
</gene>
<sequence length="115" mass="13444">MRATSKYKPPKPEQVLNLRKLKALRQEKGMTQAKTAELLGIQTDTYYALERGRRKAPLAIFRELCRLWDLDPFTICELLNLPLNRLLLHKFRLACKRHGLTPSEALNYFLLSFTQ</sequence>
<evidence type="ECO:0000313" key="2">
    <source>
        <dbReference type="EMBL" id="HGF33686.1"/>
    </source>
</evidence>
<reference evidence="2" key="1">
    <citation type="journal article" date="2020" name="mSystems">
        <title>Genome- and Community-Level Interaction Insights into Carbon Utilization and Element Cycling Functions of Hydrothermarchaeota in Hydrothermal Sediment.</title>
        <authorList>
            <person name="Zhou Z."/>
            <person name="Liu Y."/>
            <person name="Xu W."/>
            <person name="Pan J."/>
            <person name="Luo Z.H."/>
            <person name="Li M."/>
        </authorList>
    </citation>
    <scope>NUCLEOTIDE SEQUENCE [LARGE SCALE GENOMIC DNA]</scope>
    <source>
        <strain evidence="2">SpSt-897</strain>
    </source>
</reference>
<protein>
    <submittedName>
        <fullName evidence="2">XRE family transcriptional regulator</fullName>
    </submittedName>
</protein>
<organism evidence="2">
    <name type="scientific">Desulfobacca acetoxidans</name>
    <dbReference type="NCBI Taxonomy" id="60893"/>
    <lineage>
        <taxon>Bacteria</taxon>
        <taxon>Pseudomonadati</taxon>
        <taxon>Thermodesulfobacteriota</taxon>
        <taxon>Desulfobaccia</taxon>
        <taxon>Desulfobaccales</taxon>
        <taxon>Desulfobaccaceae</taxon>
        <taxon>Desulfobacca</taxon>
    </lineage>
</organism>